<dbReference type="Pfam" id="PF18404">
    <property type="entry name" value="Glyco_transf_24"/>
    <property type="match status" value="1"/>
</dbReference>
<dbReference type="Proteomes" id="UP001220961">
    <property type="component" value="Chromosome 3"/>
</dbReference>
<accession>A0AAF0E6K2</accession>
<dbReference type="GO" id="GO:0003980">
    <property type="term" value="F:UDP-glucose:glycoprotein glucosyltransferase activity"/>
    <property type="evidence" value="ECO:0007669"/>
    <property type="project" value="InterPro"/>
</dbReference>
<dbReference type="InterPro" id="IPR029044">
    <property type="entry name" value="Nucleotide-diphossugar_trans"/>
</dbReference>
<dbReference type="EMBL" id="CP119910">
    <property type="protein sequence ID" value="WFD19160.1"/>
    <property type="molecule type" value="Genomic_DNA"/>
</dbReference>
<dbReference type="GO" id="GO:0036503">
    <property type="term" value="P:ERAD pathway"/>
    <property type="evidence" value="ECO:0007669"/>
    <property type="project" value="TreeGrafter"/>
</dbReference>
<comment type="subcellular location">
    <subcellularLocation>
        <location evidence="2">Endoplasmic reticulum lumen</location>
    </subcellularLocation>
</comment>
<dbReference type="InterPro" id="IPR040692">
    <property type="entry name" value="UGGT_TRXL_3"/>
</dbReference>
<evidence type="ECO:0000256" key="3">
    <source>
        <dbReference type="ARBA" id="ARBA00022729"/>
    </source>
</evidence>
<protein>
    <submittedName>
        <fullName evidence="8">Killer toxin resistant protein</fullName>
    </submittedName>
</protein>
<dbReference type="Pfam" id="PF18402">
    <property type="entry name" value="Thioredoxin_14"/>
    <property type="match status" value="1"/>
</dbReference>
<keyword evidence="4" id="KW-0256">Endoplasmic reticulum</keyword>
<dbReference type="InterPro" id="IPR040497">
    <property type="entry name" value="Glyco_transf_24"/>
</dbReference>
<evidence type="ECO:0000259" key="6">
    <source>
        <dbReference type="Pfam" id="PF18402"/>
    </source>
</evidence>
<dbReference type="Gene3D" id="3.90.550.10">
    <property type="entry name" value="Spore Coat Polysaccharide Biosynthesis Protein SpsA, Chain A"/>
    <property type="match status" value="1"/>
</dbReference>
<dbReference type="GO" id="GO:0005788">
    <property type="term" value="C:endoplasmic reticulum lumen"/>
    <property type="evidence" value="ECO:0007669"/>
    <property type="project" value="UniProtKB-SubCell"/>
</dbReference>
<evidence type="ECO:0000256" key="2">
    <source>
        <dbReference type="ARBA" id="ARBA00004319"/>
    </source>
</evidence>
<feature type="domain" description="UGGT thioredoxin-like" evidence="6">
    <location>
        <begin position="62"/>
        <end position="319"/>
    </location>
</feature>
<dbReference type="SUPFAM" id="SSF53448">
    <property type="entry name" value="Nucleotide-diphospho-sugar transferases"/>
    <property type="match status" value="1"/>
</dbReference>
<dbReference type="AlphaFoldDB" id="A0AAF0E6K2"/>
<gene>
    <name evidence="8" type="primary">KRE5</name>
    <name evidence="8" type="ORF">MCAP1_001383</name>
</gene>
<keyword evidence="5" id="KW-0325">Glycoprotein</keyword>
<proteinExistence type="predicted"/>
<sequence>MALSEEELEPQALIERIQQERRLQATFSVPELGIPPEGTEAILTSEPVALAFGPQKPSILFYDVSDEPEFKSTSVSTLVIAWINDLEDGTFSEWPQTVEQMAEYRWATGFPLVARNFFQLVVQIDLGDPKVLKFMNTILDQSLTEMPFRWGVVPLLVDEESETLAQVLWHALEHMRPHEISLLFKRLAQSTLNQAGRVDASQARGILWQMLSVNDVEDKDLLESFVKESHITSSFRLRLMRLRDYLERICTIPRPGTFGNAYLNGQPVSLNENLLYDLSQAMAYQLRLASHEIHSGKMDKDNLYASFFYHLRNTKSSRSMLRTMLEEAKASLRPNKFVNFPHIFRQLGDLGEPLRHFIYSTNDSLISIRLVGDLDSDSTISQMIAMLDAMRPGIEPFRLSFVHTGPDGGFVSRWLLSAMYIGVLSDIPPQILSAALKSSDRIAALTQLSLDYGIDSTEYLWKPIASNFLLASQIEQEPGTTLLINGHVLSGVFGLRTKDVEEALSWERSVYVDALLEAVNVPEGPPDVRSQVMEFALSAVGTAFTDSMDKGAVFKSPPERMPVSLALQARSKLCLSQGDPSSSIHITGVLNPLDSKAPYIASILKMLSSMRGVRFTVMMNPSLRVTTIPLQAFSRFNMRVVPEFDTNGSEMAPAAVFTDIPPRSVLTMQLHAPRTIVAMAEEALYDLDNLRLADVNGVMGAVYSVNSVLIEGHARADQEPTPSGLQLTLSTDDGSTVLDTIVMETMGVLRHTKSSVKFWFIENFLSPSFKAFIPYLADTYGFKYELITFAWPSWLREQTEKQRMIWAYKILFLDVLFPLDLDRVIFVDADQIVRTDLQELIDLDLHGAPYGYPPMGDDSEDMDGYRFWKKGYWKSFLRGMPYHISALYVVDLKRFRYVGAGDILRRHYQRLTADKNSLANLDQDLPNHYVAMV</sequence>
<keyword evidence="3" id="KW-0732">Signal</keyword>
<comment type="cofactor">
    <cofactor evidence="1">
        <name>Ca(2+)</name>
        <dbReference type="ChEBI" id="CHEBI:29108"/>
    </cofactor>
</comment>
<reference evidence="8" key="1">
    <citation type="submission" date="2023-03" db="EMBL/GenBank/DDBJ databases">
        <title>Mating type loci evolution in Malassezia.</title>
        <authorList>
            <person name="Coelho M.A."/>
        </authorList>
    </citation>
    <scope>NUCLEOTIDE SEQUENCE</scope>
    <source>
        <strain evidence="8">CBS 10434</strain>
    </source>
</reference>
<evidence type="ECO:0000313" key="8">
    <source>
        <dbReference type="EMBL" id="WFD19160.1"/>
    </source>
</evidence>
<evidence type="ECO:0000259" key="7">
    <source>
        <dbReference type="Pfam" id="PF18404"/>
    </source>
</evidence>
<evidence type="ECO:0000256" key="5">
    <source>
        <dbReference type="ARBA" id="ARBA00023180"/>
    </source>
</evidence>
<evidence type="ECO:0000313" key="9">
    <source>
        <dbReference type="Proteomes" id="UP001220961"/>
    </source>
</evidence>
<dbReference type="InterPro" id="IPR009448">
    <property type="entry name" value="UDP-g_GGtrans"/>
</dbReference>
<dbReference type="PANTHER" id="PTHR11226:SF0">
    <property type="entry name" value="UDP-GLUCOSE:GLYCOPROTEIN GLUCOSYLTRANSFERASE"/>
    <property type="match status" value="1"/>
</dbReference>
<feature type="domain" description="Glucosyltransferase 24 catalytic" evidence="7">
    <location>
        <begin position="745"/>
        <end position="930"/>
    </location>
</feature>
<name>A0AAF0E6K2_9BASI</name>
<keyword evidence="9" id="KW-1185">Reference proteome</keyword>
<organism evidence="8 9">
    <name type="scientific">Malassezia caprae</name>
    <dbReference type="NCBI Taxonomy" id="1381934"/>
    <lineage>
        <taxon>Eukaryota</taxon>
        <taxon>Fungi</taxon>
        <taxon>Dikarya</taxon>
        <taxon>Basidiomycota</taxon>
        <taxon>Ustilaginomycotina</taxon>
        <taxon>Malasseziomycetes</taxon>
        <taxon>Malasseziales</taxon>
        <taxon>Malasseziaceae</taxon>
        <taxon>Malassezia</taxon>
    </lineage>
</organism>
<dbReference type="GO" id="GO:0051082">
    <property type="term" value="F:unfolded protein binding"/>
    <property type="evidence" value="ECO:0007669"/>
    <property type="project" value="TreeGrafter"/>
</dbReference>
<dbReference type="PANTHER" id="PTHR11226">
    <property type="entry name" value="UDP-GLUCOSE GLYCOPROTEIN:GLUCOSYLTRANSFERASE"/>
    <property type="match status" value="1"/>
</dbReference>
<dbReference type="GO" id="GO:0018279">
    <property type="term" value="P:protein N-linked glycosylation via asparagine"/>
    <property type="evidence" value="ECO:0007669"/>
    <property type="project" value="TreeGrafter"/>
</dbReference>
<evidence type="ECO:0000256" key="1">
    <source>
        <dbReference type="ARBA" id="ARBA00001913"/>
    </source>
</evidence>
<evidence type="ECO:0000256" key="4">
    <source>
        <dbReference type="ARBA" id="ARBA00022824"/>
    </source>
</evidence>